<dbReference type="GO" id="GO:0007179">
    <property type="term" value="P:transforming growth factor beta receptor signaling pathway"/>
    <property type="evidence" value="ECO:0007669"/>
    <property type="project" value="TreeGrafter"/>
</dbReference>
<evidence type="ECO:0000256" key="6">
    <source>
        <dbReference type="ARBA" id="ARBA00023180"/>
    </source>
</evidence>
<dbReference type="Pfam" id="PF00688">
    <property type="entry name" value="TGFb_propeptide"/>
    <property type="match status" value="1"/>
</dbReference>
<comment type="similarity">
    <text evidence="2">Belongs to the TGF-beta family.</text>
</comment>
<evidence type="ECO:0000259" key="8">
    <source>
        <dbReference type="Pfam" id="PF00688"/>
    </source>
</evidence>
<keyword evidence="3" id="KW-0964">Secreted</keyword>
<protein>
    <recommendedName>
        <fullName evidence="8">TGF-beta propeptide domain-containing protein</fullName>
    </recommendedName>
</protein>
<dbReference type="Proteomes" id="UP001274896">
    <property type="component" value="Unassembled WGS sequence"/>
</dbReference>
<comment type="caution">
    <text evidence="9">The sequence shown here is derived from an EMBL/GenBank/DDBJ whole genome shotgun (WGS) entry which is preliminary data.</text>
</comment>
<dbReference type="AlphaFoldDB" id="A0AAE0Q3X2"/>
<dbReference type="GO" id="GO:0042127">
    <property type="term" value="P:regulation of cell population proliferation"/>
    <property type="evidence" value="ECO:0007669"/>
    <property type="project" value="TreeGrafter"/>
</dbReference>
<keyword evidence="6" id="KW-0325">Glycoprotein</keyword>
<dbReference type="InterPro" id="IPR016319">
    <property type="entry name" value="TGF-beta"/>
</dbReference>
<dbReference type="GO" id="GO:0005125">
    <property type="term" value="F:cytokine activity"/>
    <property type="evidence" value="ECO:0007669"/>
    <property type="project" value="TreeGrafter"/>
</dbReference>
<dbReference type="PANTHER" id="PTHR11848:SF125">
    <property type="entry name" value="TRANSFORMING GROWTH FACTOR BETA-1 PROPROTEIN"/>
    <property type="match status" value="1"/>
</dbReference>
<reference evidence="9" key="1">
    <citation type="submission" date="2023-06" db="EMBL/GenBank/DDBJ databases">
        <title>Male Hemibagrus guttatus genome.</title>
        <authorList>
            <person name="Bian C."/>
        </authorList>
    </citation>
    <scope>NUCLEOTIDE SEQUENCE</scope>
    <source>
        <strain evidence="9">Male_cb2023</strain>
        <tissue evidence="9">Muscle</tissue>
    </source>
</reference>
<evidence type="ECO:0000313" key="9">
    <source>
        <dbReference type="EMBL" id="KAK3513097.1"/>
    </source>
</evidence>
<feature type="chain" id="PRO_5041992161" description="TGF-beta propeptide domain-containing protein" evidence="7">
    <location>
        <begin position="20"/>
        <end position="180"/>
    </location>
</feature>
<evidence type="ECO:0000256" key="4">
    <source>
        <dbReference type="ARBA" id="ARBA00023030"/>
    </source>
</evidence>
<keyword evidence="7" id="KW-0732">Signal</keyword>
<name>A0AAE0Q3X2_9TELE</name>
<evidence type="ECO:0000256" key="3">
    <source>
        <dbReference type="ARBA" id="ARBA00022525"/>
    </source>
</evidence>
<dbReference type="Gene3D" id="2.60.120.970">
    <property type="match status" value="1"/>
</dbReference>
<keyword evidence="10" id="KW-1185">Reference proteome</keyword>
<dbReference type="InterPro" id="IPR015615">
    <property type="entry name" value="TGF-beta-rel"/>
</dbReference>
<accession>A0AAE0Q3X2</accession>
<dbReference type="GO" id="GO:0005615">
    <property type="term" value="C:extracellular space"/>
    <property type="evidence" value="ECO:0007669"/>
    <property type="project" value="InterPro"/>
</dbReference>
<proteinExistence type="inferred from homology"/>
<evidence type="ECO:0000313" key="10">
    <source>
        <dbReference type="Proteomes" id="UP001274896"/>
    </source>
</evidence>
<evidence type="ECO:0000256" key="5">
    <source>
        <dbReference type="ARBA" id="ARBA00023157"/>
    </source>
</evidence>
<keyword evidence="4" id="KW-0339">Growth factor</keyword>
<evidence type="ECO:0000256" key="1">
    <source>
        <dbReference type="ARBA" id="ARBA00004613"/>
    </source>
</evidence>
<comment type="subcellular location">
    <subcellularLocation>
        <location evidence="1">Secreted</location>
    </subcellularLocation>
</comment>
<gene>
    <name evidence="9" type="ORF">QTP70_000963</name>
</gene>
<evidence type="ECO:0000256" key="2">
    <source>
        <dbReference type="ARBA" id="ARBA00006656"/>
    </source>
</evidence>
<organism evidence="9 10">
    <name type="scientific">Hemibagrus guttatus</name>
    <dbReference type="NCBI Taxonomy" id="175788"/>
    <lineage>
        <taxon>Eukaryota</taxon>
        <taxon>Metazoa</taxon>
        <taxon>Chordata</taxon>
        <taxon>Craniata</taxon>
        <taxon>Vertebrata</taxon>
        <taxon>Euteleostomi</taxon>
        <taxon>Actinopterygii</taxon>
        <taxon>Neopterygii</taxon>
        <taxon>Teleostei</taxon>
        <taxon>Ostariophysi</taxon>
        <taxon>Siluriformes</taxon>
        <taxon>Bagridae</taxon>
        <taxon>Hemibagrus</taxon>
    </lineage>
</organism>
<dbReference type="InterPro" id="IPR001111">
    <property type="entry name" value="TGF-b_propeptide"/>
</dbReference>
<feature type="domain" description="TGF-beta propeptide" evidence="8">
    <location>
        <begin position="21"/>
        <end position="170"/>
    </location>
</feature>
<evidence type="ECO:0000256" key="7">
    <source>
        <dbReference type="SAM" id="SignalP"/>
    </source>
</evidence>
<feature type="signal peptide" evidence="7">
    <location>
        <begin position="1"/>
        <end position="19"/>
    </location>
</feature>
<keyword evidence="5" id="KW-1015">Disulfide bond</keyword>
<dbReference type="GO" id="GO:0008083">
    <property type="term" value="F:growth factor activity"/>
    <property type="evidence" value="ECO:0007669"/>
    <property type="project" value="UniProtKB-KW"/>
</dbReference>
<sequence>MRQLCLALAVVCLASIAAAMSTCKTLDLEVAKRKRIEAIRGQILSKLRMAKEPEPEEDEQEENIPESIISLYNSTVETTTDQQSELVPASQQQEEEEYFGKEMHKFDMTHWISNATNEKKRLFFDVSKMKQSIKNYKLLTQAKLRLRVKDPAIQRGMTQRLEIYKILGSSAEYLDFYDIF</sequence>
<dbReference type="PANTHER" id="PTHR11848">
    <property type="entry name" value="TGF-BETA FAMILY"/>
    <property type="match status" value="1"/>
</dbReference>
<dbReference type="EMBL" id="JAUCMX010000022">
    <property type="protein sequence ID" value="KAK3513097.1"/>
    <property type="molecule type" value="Genomic_DNA"/>
</dbReference>
<dbReference type="PRINTS" id="PR01423">
    <property type="entry name" value="TGFBETA"/>
</dbReference>